<evidence type="ECO:0000256" key="4">
    <source>
        <dbReference type="ARBA" id="ARBA00023125"/>
    </source>
</evidence>
<sequence length="212" mass="24522">MVKSCSAINCTKRYVKGDNVAFFKFPNDPNALKKWLVRMRRDKWMPNTHSVICSLHFTPDAFEQSGWASKRILKPDAVPSVFDFPEHLQKEVKTRKPPLDRNPSVSDTTDVDCIVEEVPSPRTSDVQQPPIKNKRQYYPGDFKDEIPGLQKAQLALKNKAKKIKQLQRDKKRLREKVNSLKKMVAHLKSKNFTNEHASHALLVSDVNMYFFL</sequence>
<keyword evidence="3" id="KW-0862">Zinc</keyword>
<dbReference type="PANTHER" id="PTHR46927">
    <property type="entry name" value="AGAP005574-PA"/>
    <property type="match status" value="1"/>
</dbReference>
<dbReference type="InterPro" id="IPR006612">
    <property type="entry name" value="THAP_Znf"/>
</dbReference>
<evidence type="ECO:0000256" key="3">
    <source>
        <dbReference type="ARBA" id="ARBA00022833"/>
    </source>
</evidence>
<dbReference type="InterPro" id="IPR052224">
    <property type="entry name" value="THAP_domain_protein"/>
</dbReference>
<evidence type="ECO:0000256" key="1">
    <source>
        <dbReference type="ARBA" id="ARBA00022723"/>
    </source>
</evidence>
<dbReference type="AlphaFoldDB" id="A0A8D8T0V0"/>
<evidence type="ECO:0000256" key="6">
    <source>
        <dbReference type="SAM" id="Coils"/>
    </source>
</evidence>
<dbReference type="Pfam" id="PF05485">
    <property type="entry name" value="THAP"/>
    <property type="match status" value="1"/>
</dbReference>
<keyword evidence="6" id="KW-0175">Coiled coil</keyword>
<keyword evidence="4 5" id="KW-0238">DNA-binding</keyword>
<evidence type="ECO:0000256" key="5">
    <source>
        <dbReference type="PROSITE-ProRule" id="PRU00309"/>
    </source>
</evidence>
<dbReference type="PANTHER" id="PTHR46927:SF2">
    <property type="entry name" value="THAP DOMAIN-CONTAINING PROTEIN 8"/>
    <property type="match status" value="1"/>
</dbReference>
<dbReference type="Gene3D" id="6.20.210.20">
    <property type="entry name" value="THAP domain"/>
    <property type="match status" value="1"/>
</dbReference>
<dbReference type="EMBL" id="HBUF01245575">
    <property type="protein sequence ID" value="CAG6678301.1"/>
    <property type="molecule type" value="Transcribed_RNA"/>
</dbReference>
<name>A0A8D8T0V0_9HEMI</name>
<dbReference type="SMART" id="SM00692">
    <property type="entry name" value="DM3"/>
    <property type="match status" value="1"/>
</dbReference>
<keyword evidence="1" id="KW-0479">Metal-binding</keyword>
<reference evidence="8" key="1">
    <citation type="submission" date="2021-05" db="EMBL/GenBank/DDBJ databases">
        <authorList>
            <person name="Alioto T."/>
            <person name="Alioto T."/>
            <person name="Gomez Garrido J."/>
        </authorList>
    </citation>
    <scope>NUCLEOTIDE SEQUENCE</scope>
</reference>
<evidence type="ECO:0000259" key="7">
    <source>
        <dbReference type="PROSITE" id="PS50950"/>
    </source>
</evidence>
<dbReference type="InterPro" id="IPR038441">
    <property type="entry name" value="THAP_Znf_sf"/>
</dbReference>
<accession>A0A8D8T0V0</accession>
<evidence type="ECO:0000256" key="2">
    <source>
        <dbReference type="ARBA" id="ARBA00022771"/>
    </source>
</evidence>
<dbReference type="GO" id="GO:0003677">
    <property type="term" value="F:DNA binding"/>
    <property type="evidence" value="ECO:0007669"/>
    <property type="project" value="UniProtKB-UniRule"/>
</dbReference>
<dbReference type="SUPFAM" id="SSF57716">
    <property type="entry name" value="Glucocorticoid receptor-like (DNA-binding domain)"/>
    <property type="match status" value="1"/>
</dbReference>
<dbReference type="GO" id="GO:0008270">
    <property type="term" value="F:zinc ion binding"/>
    <property type="evidence" value="ECO:0007669"/>
    <property type="project" value="UniProtKB-KW"/>
</dbReference>
<dbReference type="PROSITE" id="PS50950">
    <property type="entry name" value="ZF_THAP"/>
    <property type="match status" value="1"/>
</dbReference>
<keyword evidence="2 5" id="KW-0863">Zinc-finger</keyword>
<feature type="domain" description="THAP-type" evidence="7">
    <location>
        <begin position="1"/>
        <end position="82"/>
    </location>
</feature>
<evidence type="ECO:0000313" key="8">
    <source>
        <dbReference type="EMBL" id="CAG6678301.1"/>
    </source>
</evidence>
<protein>
    <submittedName>
        <fullName evidence="8">THAP domain-containing protein 2</fullName>
    </submittedName>
</protein>
<organism evidence="8">
    <name type="scientific">Cacopsylla melanoneura</name>
    <dbReference type="NCBI Taxonomy" id="428564"/>
    <lineage>
        <taxon>Eukaryota</taxon>
        <taxon>Metazoa</taxon>
        <taxon>Ecdysozoa</taxon>
        <taxon>Arthropoda</taxon>
        <taxon>Hexapoda</taxon>
        <taxon>Insecta</taxon>
        <taxon>Pterygota</taxon>
        <taxon>Neoptera</taxon>
        <taxon>Paraneoptera</taxon>
        <taxon>Hemiptera</taxon>
        <taxon>Sternorrhyncha</taxon>
        <taxon>Psylloidea</taxon>
        <taxon>Psyllidae</taxon>
        <taxon>Psyllinae</taxon>
        <taxon>Cacopsylla</taxon>
    </lineage>
</organism>
<dbReference type="SMART" id="SM00980">
    <property type="entry name" value="THAP"/>
    <property type="match status" value="1"/>
</dbReference>
<feature type="coiled-coil region" evidence="6">
    <location>
        <begin position="149"/>
        <end position="190"/>
    </location>
</feature>
<proteinExistence type="predicted"/>